<organism evidence="1 2">
    <name type="scientific">Acetobacter oeni</name>
    <dbReference type="NCBI Taxonomy" id="304077"/>
    <lineage>
        <taxon>Bacteria</taxon>
        <taxon>Pseudomonadati</taxon>
        <taxon>Pseudomonadota</taxon>
        <taxon>Alphaproteobacteria</taxon>
        <taxon>Acetobacterales</taxon>
        <taxon>Acetobacteraceae</taxon>
        <taxon>Acetobacter</taxon>
    </lineage>
</organism>
<proteinExistence type="predicted"/>
<dbReference type="EMBL" id="BJYG01000020">
    <property type="protein sequence ID" value="GEN63494.1"/>
    <property type="molecule type" value="Genomic_DNA"/>
</dbReference>
<accession>A0A511XKM3</accession>
<keyword evidence="2" id="KW-1185">Reference proteome</keyword>
<sequence>MKRDCPDRETELQILKEKLVSIEEMAQSLPRLPASGIKRLTALRAAFANRPAPAALGVRPNRAGYHLAPLEVRIAEVEAIAATRPEPVKTRVQALPPLSEEEARGIPTEALYFDRDWYVRTYPDVAQSGIDPATHFRECGDREGRNPNPHFNSRLYLAANPDVAHADLGPFEHFIMYGIEERRRLRPD</sequence>
<name>A0A511XKM3_9PROT</name>
<evidence type="ECO:0000313" key="1">
    <source>
        <dbReference type="EMBL" id="GEN63494.1"/>
    </source>
</evidence>
<dbReference type="AlphaFoldDB" id="A0A511XKM3"/>
<comment type="caution">
    <text evidence="1">The sequence shown here is derived from an EMBL/GenBank/DDBJ whole genome shotgun (WGS) entry which is preliminary data.</text>
</comment>
<gene>
    <name evidence="1" type="ORF">AOE01nite_17180</name>
</gene>
<reference evidence="1 2" key="1">
    <citation type="submission" date="2019-07" db="EMBL/GenBank/DDBJ databases">
        <title>Whole genome shotgun sequence of Acetobacter oeni NBRC 105207.</title>
        <authorList>
            <person name="Hosoyama A."/>
            <person name="Uohara A."/>
            <person name="Ohji S."/>
            <person name="Ichikawa N."/>
        </authorList>
    </citation>
    <scope>NUCLEOTIDE SEQUENCE [LARGE SCALE GENOMIC DNA]</scope>
    <source>
        <strain evidence="1 2">NBRC 105207</strain>
    </source>
</reference>
<protein>
    <submittedName>
        <fullName evidence="1">Uncharacterized protein</fullName>
    </submittedName>
</protein>
<dbReference type="Proteomes" id="UP000321746">
    <property type="component" value="Unassembled WGS sequence"/>
</dbReference>
<evidence type="ECO:0000313" key="2">
    <source>
        <dbReference type="Proteomes" id="UP000321746"/>
    </source>
</evidence>